<comment type="catalytic activity">
    <reaction evidence="9">
        <text>(6S)-5,6,7,8-tetrahydrofolyl-(gamma-L-Glu)(n) + L-glutamate + ATP = (6S)-5,6,7,8-tetrahydrofolyl-(gamma-L-Glu)(n+1) + ADP + phosphate + H(+)</text>
        <dbReference type="Rhea" id="RHEA:10580"/>
        <dbReference type="Rhea" id="RHEA-COMP:14738"/>
        <dbReference type="Rhea" id="RHEA-COMP:14740"/>
        <dbReference type="ChEBI" id="CHEBI:15378"/>
        <dbReference type="ChEBI" id="CHEBI:29985"/>
        <dbReference type="ChEBI" id="CHEBI:30616"/>
        <dbReference type="ChEBI" id="CHEBI:43474"/>
        <dbReference type="ChEBI" id="CHEBI:141005"/>
        <dbReference type="ChEBI" id="CHEBI:456216"/>
        <dbReference type="EC" id="6.3.2.17"/>
    </reaction>
</comment>
<gene>
    <name evidence="12" type="ORF">BDZ31_003403</name>
</gene>
<evidence type="ECO:0000256" key="6">
    <source>
        <dbReference type="ARBA" id="ARBA00022840"/>
    </source>
</evidence>
<feature type="domain" description="Mur ligase C-terminal" evidence="11">
    <location>
        <begin position="299"/>
        <end position="419"/>
    </location>
</feature>
<dbReference type="InterPro" id="IPR036615">
    <property type="entry name" value="Mur_ligase_C_dom_sf"/>
</dbReference>
<dbReference type="EC" id="6.3.2.17" evidence="2"/>
<dbReference type="PANTHER" id="PTHR11136:SF0">
    <property type="entry name" value="DIHYDROFOLATE SYNTHETASE-RELATED"/>
    <property type="match status" value="1"/>
</dbReference>
<keyword evidence="7" id="KW-0460">Magnesium</keyword>
<dbReference type="Gene3D" id="3.40.1190.10">
    <property type="entry name" value="Mur-like, catalytic domain"/>
    <property type="match status" value="1"/>
</dbReference>
<sequence>MRELACGSFARAAGGTIVTAAWSLEEAERYLLGLELFGMRFGLDRMRRLMTALDRPEQRFDTIHVVGTNGKSSTVRMTAAILQRHGLRAGAYLSPHLVSFTERIRVDDADADPREFARAVQRAAHAAALVDRTQRDDDRVTQFEALTAAAFSELAAREVDVAVIEAGLGGRWDATNVLPSSVQVLTNVGLEHTRWLGPTVRDIAREKLAVVRDGATLVIGGDLHPDARDEAELTAERHGAKLVVAPAEPGVEVAAPGGFQRRNFALARAAATAYLERRGDVALDLAAVRAAAGAVAVPGRMQVAGHEPLTVFDGAHNPAGIAAVAESLPQLTAGRRLVAVVSVLDDKDAAAMLRDLLGHCDAVVFTRNHSPRALPPATLASLAEQLDGPPSELQSDPRRALARARELAGAGGVVLATGSIYLIADLLRPAGQRTASIL</sequence>
<evidence type="ECO:0000313" key="13">
    <source>
        <dbReference type="Proteomes" id="UP000585272"/>
    </source>
</evidence>
<dbReference type="InterPro" id="IPR036565">
    <property type="entry name" value="Mur-like_cat_sf"/>
</dbReference>
<dbReference type="EMBL" id="JACHNU010000005">
    <property type="protein sequence ID" value="MBB4663802.1"/>
    <property type="molecule type" value="Genomic_DNA"/>
</dbReference>
<dbReference type="GO" id="GO:0008841">
    <property type="term" value="F:dihydrofolate synthase activity"/>
    <property type="evidence" value="ECO:0007669"/>
    <property type="project" value="TreeGrafter"/>
</dbReference>
<evidence type="ECO:0000256" key="2">
    <source>
        <dbReference type="ARBA" id="ARBA00013025"/>
    </source>
</evidence>
<accession>A0A840IG14</accession>
<evidence type="ECO:0000256" key="8">
    <source>
        <dbReference type="ARBA" id="ARBA00030592"/>
    </source>
</evidence>
<dbReference type="AlphaFoldDB" id="A0A840IG14"/>
<reference evidence="12 13" key="1">
    <citation type="submission" date="2020-08" db="EMBL/GenBank/DDBJ databases">
        <title>Genomic Encyclopedia of Archaeal and Bacterial Type Strains, Phase II (KMG-II): from individual species to whole genera.</title>
        <authorList>
            <person name="Goeker M."/>
        </authorList>
    </citation>
    <scope>NUCLEOTIDE SEQUENCE [LARGE SCALE GENOMIC DNA]</scope>
    <source>
        <strain evidence="12 13">DSM 23288</strain>
    </source>
</reference>
<comment type="caution">
    <text evidence="12">The sequence shown here is derived from an EMBL/GenBank/DDBJ whole genome shotgun (WGS) entry which is preliminary data.</text>
</comment>
<dbReference type="GO" id="GO:0046872">
    <property type="term" value="F:metal ion binding"/>
    <property type="evidence" value="ECO:0007669"/>
    <property type="project" value="UniProtKB-KW"/>
</dbReference>
<evidence type="ECO:0000256" key="7">
    <source>
        <dbReference type="ARBA" id="ARBA00022842"/>
    </source>
</evidence>
<proteinExistence type="inferred from homology"/>
<dbReference type="PROSITE" id="PS01012">
    <property type="entry name" value="FOLYLPOLYGLU_SYNT_2"/>
    <property type="match status" value="1"/>
</dbReference>
<dbReference type="Gene3D" id="3.90.190.20">
    <property type="entry name" value="Mur ligase, C-terminal domain"/>
    <property type="match status" value="1"/>
</dbReference>
<dbReference type="SUPFAM" id="SSF53623">
    <property type="entry name" value="MurD-like peptide ligases, catalytic domain"/>
    <property type="match status" value="1"/>
</dbReference>
<evidence type="ECO:0000256" key="4">
    <source>
        <dbReference type="ARBA" id="ARBA00022723"/>
    </source>
</evidence>
<name>A0A840IG14_9ACTN</name>
<dbReference type="Pfam" id="PF02875">
    <property type="entry name" value="Mur_ligase_C"/>
    <property type="match status" value="1"/>
</dbReference>
<keyword evidence="13" id="KW-1185">Reference proteome</keyword>
<dbReference type="NCBIfam" id="TIGR01499">
    <property type="entry name" value="folC"/>
    <property type="match status" value="1"/>
</dbReference>
<evidence type="ECO:0000256" key="3">
    <source>
        <dbReference type="ARBA" id="ARBA00022598"/>
    </source>
</evidence>
<keyword evidence="6 10" id="KW-0067">ATP-binding</keyword>
<dbReference type="GO" id="GO:0004326">
    <property type="term" value="F:tetrahydrofolylpolyglutamate synthase activity"/>
    <property type="evidence" value="ECO:0007669"/>
    <property type="project" value="UniProtKB-EC"/>
</dbReference>
<keyword evidence="4" id="KW-0479">Metal-binding</keyword>
<dbReference type="Proteomes" id="UP000585272">
    <property type="component" value="Unassembled WGS sequence"/>
</dbReference>
<evidence type="ECO:0000259" key="11">
    <source>
        <dbReference type="Pfam" id="PF02875"/>
    </source>
</evidence>
<organism evidence="12 13">
    <name type="scientific">Conexibacter arvalis</name>
    <dbReference type="NCBI Taxonomy" id="912552"/>
    <lineage>
        <taxon>Bacteria</taxon>
        <taxon>Bacillati</taxon>
        <taxon>Actinomycetota</taxon>
        <taxon>Thermoleophilia</taxon>
        <taxon>Solirubrobacterales</taxon>
        <taxon>Conexibacteraceae</taxon>
        <taxon>Conexibacter</taxon>
    </lineage>
</organism>
<evidence type="ECO:0000313" key="12">
    <source>
        <dbReference type="EMBL" id="MBB4663802.1"/>
    </source>
</evidence>
<keyword evidence="5 10" id="KW-0547">Nucleotide-binding</keyword>
<protein>
    <recommendedName>
        <fullName evidence="2">tetrahydrofolate synthase</fullName>
        <ecNumber evidence="2">6.3.2.17</ecNumber>
    </recommendedName>
    <alternativeName>
        <fullName evidence="8">Tetrahydrofolylpolyglutamate synthase</fullName>
    </alternativeName>
</protein>
<evidence type="ECO:0000256" key="5">
    <source>
        <dbReference type="ARBA" id="ARBA00022741"/>
    </source>
</evidence>
<dbReference type="PANTHER" id="PTHR11136">
    <property type="entry name" value="FOLYLPOLYGLUTAMATE SYNTHASE-RELATED"/>
    <property type="match status" value="1"/>
</dbReference>
<evidence type="ECO:0000256" key="9">
    <source>
        <dbReference type="ARBA" id="ARBA00047493"/>
    </source>
</evidence>
<keyword evidence="3 10" id="KW-0436">Ligase</keyword>
<evidence type="ECO:0000256" key="1">
    <source>
        <dbReference type="ARBA" id="ARBA00008276"/>
    </source>
</evidence>
<dbReference type="SUPFAM" id="SSF53244">
    <property type="entry name" value="MurD-like peptide ligases, peptide-binding domain"/>
    <property type="match status" value="1"/>
</dbReference>
<dbReference type="PIRSF" id="PIRSF001563">
    <property type="entry name" value="Folylpolyglu_synth"/>
    <property type="match status" value="1"/>
</dbReference>
<dbReference type="InterPro" id="IPR018109">
    <property type="entry name" value="Folylpolyglutamate_synth_CS"/>
</dbReference>
<evidence type="ECO:0000256" key="10">
    <source>
        <dbReference type="PIRNR" id="PIRNR001563"/>
    </source>
</evidence>
<dbReference type="GO" id="GO:0005524">
    <property type="term" value="F:ATP binding"/>
    <property type="evidence" value="ECO:0007669"/>
    <property type="project" value="UniProtKB-KW"/>
</dbReference>
<dbReference type="InterPro" id="IPR004101">
    <property type="entry name" value="Mur_ligase_C"/>
</dbReference>
<dbReference type="InterPro" id="IPR001645">
    <property type="entry name" value="Folylpolyglutamate_synth"/>
</dbReference>
<dbReference type="GO" id="GO:0005737">
    <property type="term" value="C:cytoplasm"/>
    <property type="evidence" value="ECO:0007669"/>
    <property type="project" value="TreeGrafter"/>
</dbReference>
<comment type="similarity">
    <text evidence="1 10">Belongs to the folylpolyglutamate synthase family.</text>
</comment>